<proteinExistence type="predicted"/>
<dbReference type="STRING" id="1071679.BG57_25510"/>
<protein>
    <submittedName>
        <fullName evidence="1">Uncharacterized protein</fullName>
    </submittedName>
</protein>
<reference evidence="1 2" key="1">
    <citation type="submission" date="2014-03" db="EMBL/GenBank/DDBJ databases">
        <title>Draft Genome Sequences of Four Burkholderia Strains.</title>
        <authorList>
            <person name="Liu X.Y."/>
            <person name="Li C.X."/>
            <person name="Xu J.H."/>
        </authorList>
    </citation>
    <scope>NUCLEOTIDE SEQUENCE [LARGE SCALE GENOMIC DNA]</scope>
    <source>
        <strain evidence="1 2">R27</strain>
    </source>
</reference>
<sequence length="95" mass="10801">MGRATIHAMLSRIRSYPVSRRKRAVRTFVHRFAGVARVRGNSVIGGGLRNEQEIRLYVGDPVARMTRCGQRRHALPAIECKSFTSPETIEPRRAR</sequence>
<organism evidence="1 2">
    <name type="scientific">Caballeronia grimmiae</name>
    <dbReference type="NCBI Taxonomy" id="1071679"/>
    <lineage>
        <taxon>Bacteria</taxon>
        <taxon>Pseudomonadati</taxon>
        <taxon>Pseudomonadota</taxon>
        <taxon>Betaproteobacteria</taxon>
        <taxon>Burkholderiales</taxon>
        <taxon>Burkholderiaceae</taxon>
        <taxon>Caballeronia</taxon>
    </lineage>
</organism>
<accession>A0A069P5Z9</accession>
<comment type="caution">
    <text evidence="1">The sequence shown here is derived from an EMBL/GenBank/DDBJ whole genome shotgun (WGS) entry which is preliminary data.</text>
</comment>
<evidence type="ECO:0000313" key="2">
    <source>
        <dbReference type="Proteomes" id="UP000027439"/>
    </source>
</evidence>
<gene>
    <name evidence="1" type="ORF">BG57_25510</name>
</gene>
<dbReference type="Proteomes" id="UP000027439">
    <property type="component" value="Unassembled WGS sequence"/>
</dbReference>
<evidence type="ECO:0000313" key="1">
    <source>
        <dbReference type="EMBL" id="KDR35998.1"/>
    </source>
</evidence>
<name>A0A069P5Z9_9BURK</name>
<dbReference type="AlphaFoldDB" id="A0A069P5Z9"/>
<dbReference type="EMBL" id="JFHE01000005">
    <property type="protein sequence ID" value="KDR35998.1"/>
    <property type="molecule type" value="Genomic_DNA"/>
</dbReference>